<dbReference type="AlphaFoldDB" id="A0A4Q4SXY9"/>
<dbReference type="InterPro" id="IPR036396">
    <property type="entry name" value="Cyt_P450_sf"/>
</dbReference>
<keyword evidence="8" id="KW-0560">Oxidoreductase</keyword>
<evidence type="ECO:0008006" key="11">
    <source>
        <dbReference type="Google" id="ProtNLM"/>
    </source>
</evidence>
<dbReference type="STRING" id="155417.A0A4Q4SXY9"/>
<dbReference type="PRINTS" id="PR00465">
    <property type="entry name" value="EP450IV"/>
</dbReference>
<keyword evidence="6 8" id="KW-0503">Monooxygenase</keyword>
<dbReference type="InterPro" id="IPR001128">
    <property type="entry name" value="Cyt_P450"/>
</dbReference>
<dbReference type="PRINTS" id="PR00385">
    <property type="entry name" value="P450"/>
</dbReference>
<comment type="similarity">
    <text evidence="2 8">Belongs to the cytochrome P450 family.</text>
</comment>
<dbReference type="InterPro" id="IPR002403">
    <property type="entry name" value="Cyt_P450_E_grp-IV"/>
</dbReference>
<dbReference type="PANTHER" id="PTHR24305:SF156">
    <property type="entry name" value="P450, PUTATIVE (EUROFUNG)-RELATED"/>
    <property type="match status" value="1"/>
</dbReference>
<dbReference type="GO" id="GO:0005506">
    <property type="term" value="F:iron ion binding"/>
    <property type="evidence" value="ECO:0007669"/>
    <property type="project" value="InterPro"/>
</dbReference>
<evidence type="ECO:0000256" key="6">
    <source>
        <dbReference type="ARBA" id="ARBA00023033"/>
    </source>
</evidence>
<dbReference type="OrthoDB" id="1470350at2759"/>
<comment type="caution">
    <text evidence="9">The sequence shown here is derived from an EMBL/GenBank/DDBJ whole genome shotgun (WGS) entry which is preliminary data.</text>
</comment>
<keyword evidence="5 7" id="KW-0408">Iron</keyword>
<feature type="binding site" description="axial binding residue" evidence="7">
    <location>
        <position position="337"/>
    </location>
    <ligand>
        <name>heme</name>
        <dbReference type="ChEBI" id="CHEBI:30413"/>
    </ligand>
    <ligandPart>
        <name>Fe</name>
        <dbReference type="ChEBI" id="CHEBI:18248"/>
    </ligandPart>
</feature>
<comment type="cofactor">
    <cofactor evidence="1 7">
        <name>heme</name>
        <dbReference type="ChEBI" id="CHEBI:30413"/>
    </cofactor>
</comment>
<dbReference type="Gene3D" id="1.10.630.10">
    <property type="entry name" value="Cytochrome P450"/>
    <property type="match status" value="1"/>
</dbReference>
<keyword evidence="10" id="KW-1185">Reference proteome</keyword>
<evidence type="ECO:0000256" key="5">
    <source>
        <dbReference type="ARBA" id="ARBA00023004"/>
    </source>
</evidence>
<dbReference type="Proteomes" id="UP000293360">
    <property type="component" value="Unassembled WGS sequence"/>
</dbReference>
<dbReference type="EMBL" id="QJNU01000906">
    <property type="protein sequence ID" value="RYO83275.1"/>
    <property type="molecule type" value="Genomic_DNA"/>
</dbReference>
<dbReference type="GO" id="GO:0004497">
    <property type="term" value="F:monooxygenase activity"/>
    <property type="evidence" value="ECO:0007669"/>
    <property type="project" value="UniProtKB-KW"/>
</dbReference>
<gene>
    <name evidence="9" type="ORF">DL764_009475</name>
</gene>
<evidence type="ECO:0000313" key="9">
    <source>
        <dbReference type="EMBL" id="RYO83275.1"/>
    </source>
</evidence>
<evidence type="ECO:0000256" key="7">
    <source>
        <dbReference type="PIRSR" id="PIRSR602403-1"/>
    </source>
</evidence>
<dbReference type="GO" id="GO:0016705">
    <property type="term" value="F:oxidoreductase activity, acting on paired donors, with incorporation or reduction of molecular oxygen"/>
    <property type="evidence" value="ECO:0007669"/>
    <property type="project" value="InterPro"/>
</dbReference>
<evidence type="ECO:0000256" key="2">
    <source>
        <dbReference type="ARBA" id="ARBA00010617"/>
    </source>
</evidence>
<keyword evidence="4 7" id="KW-0479">Metal-binding</keyword>
<proteinExistence type="inferred from homology"/>
<dbReference type="PROSITE" id="PS00086">
    <property type="entry name" value="CYTOCHROME_P450"/>
    <property type="match status" value="1"/>
</dbReference>
<dbReference type="PANTHER" id="PTHR24305">
    <property type="entry name" value="CYTOCHROME P450"/>
    <property type="match status" value="1"/>
</dbReference>
<dbReference type="SUPFAM" id="SSF48264">
    <property type="entry name" value="Cytochrome P450"/>
    <property type="match status" value="1"/>
</dbReference>
<evidence type="ECO:0000313" key="10">
    <source>
        <dbReference type="Proteomes" id="UP000293360"/>
    </source>
</evidence>
<sequence>MGPIASIFSARDTGYRDLRAKAVAPLFSPAQVRSEGGPNGVIGRCVAEFVDQISELRQARVRTDILDLSARLSIDVITAYLLGKRYGGLSENKHLTLEERQRESAKLSANHWVHAVVSWARFSLLPNRIFRLVYPIYQHMNSSDEVTESFAKINRYAQEVMRAVAAAKSKKHYYYHERLLQAGVSSEETTAQSQAIIFAGADSTAVMLVTTLFHLVQNGAARARLQCEIRDAQSRPGRDMPFLRAVVKEGLRLGMANPTRLTRVVPKGPGLRVGDILLPPGTIVGCAAYNLHHNAEVFPEPFAFRPERWLDDGTDCGLRRPGMEKSMMPFGAGSRACIGKNLAVHEIQETVTAVIDTEVLEGARTCQNKIELTEWFNGDIKGHRLDIEWTHE</sequence>
<reference evidence="9 10" key="1">
    <citation type="submission" date="2018-06" db="EMBL/GenBank/DDBJ databases">
        <title>Complete Genomes of Monosporascus.</title>
        <authorList>
            <person name="Robinson A.J."/>
            <person name="Natvig D.O."/>
        </authorList>
    </citation>
    <scope>NUCLEOTIDE SEQUENCE [LARGE SCALE GENOMIC DNA]</scope>
    <source>
        <strain evidence="9 10">CBS 110550</strain>
    </source>
</reference>
<dbReference type="Pfam" id="PF00067">
    <property type="entry name" value="p450"/>
    <property type="match status" value="1"/>
</dbReference>
<evidence type="ECO:0000256" key="8">
    <source>
        <dbReference type="RuleBase" id="RU000461"/>
    </source>
</evidence>
<evidence type="ECO:0000256" key="3">
    <source>
        <dbReference type="ARBA" id="ARBA00022617"/>
    </source>
</evidence>
<evidence type="ECO:0000256" key="1">
    <source>
        <dbReference type="ARBA" id="ARBA00001971"/>
    </source>
</evidence>
<evidence type="ECO:0000256" key="4">
    <source>
        <dbReference type="ARBA" id="ARBA00022723"/>
    </source>
</evidence>
<dbReference type="InterPro" id="IPR017972">
    <property type="entry name" value="Cyt_P450_CS"/>
</dbReference>
<keyword evidence="3 7" id="KW-0349">Heme</keyword>
<protein>
    <recommendedName>
        <fullName evidence="11">Cytochrome P450</fullName>
    </recommendedName>
</protein>
<name>A0A4Q4SXY9_9PEZI</name>
<dbReference type="GO" id="GO:0020037">
    <property type="term" value="F:heme binding"/>
    <property type="evidence" value="ECO:0007669"/>
    <property type="project" value="InterPro"/>
</dbReference>
<dbReference type="InterPro" id="IPR050121">
    <property type="entry name" value="Cytochrome_P450_monoxygenase"/>
</dbReference>
<accession>A0A4Q4SXY9</accession>
<organism evidence="9 10">
    <name type="scientific">Monosporascus ibericus</name>
    <dbReference type="NCBI Taxonomy" id="155417"/>
    <lineage>
        <taxon>Eukaryota</taxon>
        <taxon>Fungi</taxon>
        <taxon>Dikarya</taxon>
        <taxon>Ascomycota</taxon>
        <taxon>Pezizomycotina</taxon>
        <taxon>Sordariomycetes</taxon>
        <taxon>Xylariomycetidae</taxon>
        <taxon>Xylariales</taxon>
        <taxon>Xylariales incertae sedis</taxon>
        <taxon>Monosporascus</taxon>
    </lineage>
</organism>